<dbReference type="SUPFAM" id="SSF54768">
    <property type="entry name" value="dsRNA-binding domain-like"/>
    <property type="match status" value="1"/>
</dbReference>
<feature type="compositionally biased region" description="Basic and acidic residues" evidence="12">
    <location>
        <begin position="56"/>
        <end position="68"/>
    </location>
</feature>
<dbReference type="Gene3D" id="3.40.50.300">
    <property type="entry name" value="P-loop containing nucleotide triphosphate hydrolases"/>
    <property type="match status" value="2"/>
</dbReference>
<evidence type="ECO:0000256" key="8">
    <source>
        <dbReference type="ARBA" id="ARBA00022840"/>
    </source>
</evidence>
<dbReference type="PANTHER" id="PTHR18934">
    <property type="entry name" value="ATP-DEPENDENT RNA HELICASE"/>
    <property type="match status" value="1"/>
</dbReference>
<evidence type="ECO:0000256" key="9">
    <source>
        <dbReference type="ARBA" id="ARBA00022884"/>
    </source>
</evidence>
<evidence type="ECO:0000259" key="14">
    <source>
        <dbReference type="PROSITE" id="PS51194"/>
    </source>
</evidence>
<keyword evidence="7" id="KW-0347">Helicase</keyword>
<feature type="region of interest" description="Disordered" evidence="12">
    <location>
        <begin position="1"/>
        <end position="68"/>
    </location>
</feature>
<dbReference type="Pfam" id="PF00271">
    <property type="entry name" value="Helicase_C"/>
    <property type="match status" value="1"/>
</dbReference>
<protein>
    <recommendedName>
        <fullName evidence="2">RNA helicase</fullName>
        <ecNumber evidence="2">3.6.4.13</ecNumber>
    </recommendedName>
</protein>
<reference evidence="15 16" key="1">
    <citation type="submission" date="2018-06" db="EMBL/GenBank/DDBJ databases">
        <title>A transcriptomic atlas of mushroom development highlights an independent origin of complex multicellularity.</title>
        <authorList>
            <consortium name="DOE Joint Genome Institute"/>
            <person name="Krizsan K."/>
            <person name="Almasi E."/>
            <person name="Merenyi Z."/>
            <person name="Sahu N."/>
            <person name="Viragh M."/>
            <person name="Koszo T."/>
            <person name="Mondo S."/>
            <person name="Kiss B."/>
            <person name="Balint B."/>
            <person name="Kues U."/>
            <person name="Barry K."/>
            <person name="Hegedus J.C."/>
            <person name="Henrissat B."/>
            <person name="Johnson J."/>
            <person name="Lipzen A."/>
            <person name="Ohm R."/>
            <person name="Nagy I."/>
            <person name="Pangilinan J."/>
            <person name="Yan J."/>
            <person name="Xiong Y."/>
            <person name="Grigoriev I.V."/>
            <person name="Hibbett D.S."/>
            <person name="Nagy L.G."/>
        </authorList>
    </citation>
    <scope>NUCLEOTIDE SEQUENCE [LARGE SCALE GENOMIC DNA]</scope>
    <source>
        <strain evidence="15 16">SZMC22713</strain>
    </source>
</reference>
<evidence type="ECO:0000313" key="16">
    <source>
        <dbReference type="Proteomes" id="UP000294933"/>
    </source>
</evidence>
<dbReference type="GO" id="GO:0003723">
    <property type="term" value="F:RNA binding"/>
    <property type="evidence" value="ECO:0007669"/>
    <property type="project" value="UniProtKB-KW"/>
</dbReference>
<dbReference type="InterPro" id="IPR001650">
    <property type="entry name" value="Helicase_C-like"/>
</dbReference>
<dbReference type="Pfam" id="PF21010">
    <property type="entry name" value="HA2_C"/>
    <property type="match status" value="1"/>
</dbReference>
<feature type="compositionally biased region" description="Acidic residues" evidence="12">
    <location>
        <begin position="30"/>
        <end position="42"/>
    </location>
</feature>
<dbReference type="FunFam" id="3.40.50.300:FF:000500">
    <property type="entry name" value="ATP-dependent RNA helicase DHX29"/>
    <property type="match status" value="1"/>
</dbReference>
<dbReference type="PROSITE" id="PS51192">
    <property type="entry name" value="HELICASE_ATP_BIND_1"/>
    <property type="match status" value="1"/>
</dbReference>
<proteinExistence type="predicted"/>
<evidence type="ECO:0000256" key="7">
    <source>
        <dbReference type="ARBA" id="ARBA00022806"/>
    </source>
</evidence>
<keyword evidence="3" id="KW-0150">Chloroplast</keyword>
<dbReference type="OrthoDB" id="5600252at2759"/>
<keyword evidence="4" id="KW-0934">Plastid</keyword>
<dbReference type="SUPFAM" id="SSF46934">
    <property type="entry name" value="UBA-like"/>
    <property type="match status" value="1"/>
</dbReference>
<dbReference type="InterPro" id="IPR007502">
    <property type="entry name" value="Helicase-assoc_dom"/>
</dbReference>
<evidence type="ECO:0000256" key="1">
    <source>
        <dbReference type="ARBA" id="ARBA00004229"/>
    </source>
</evidence>
<dbReference type="PROSITE" id="PS51194">
    <property type="entry name" value="HELICASE_CTER"/>
    <property type="match status" value="1"/>
</dbReference>
<comment type="subcellular location">
    <subcellularLocation>
        <location evidence="1">Plastid</location>
        <location evidence="1">Chloroplast</location>
    </subcellularLocation>
</comment>
<dbReference type="InterPro" id="IPR011545">
    <property type="entry name" value="DEAD/DEAH_box_helicase_dom"/>
</dbReference>
<keyword evidence="5" id="KW-0547">Nucleotide-binding</keyword>
<dbReference type="VEuPathDB" id="FungiDB:BD410DRAFT_861697"/>
<dbReference type="FunFam" id="1.20.120.1080:FF:000002">
    <property type="entry name" value="Putative ATP-dependent RNA helicase DHX36"/>
    <property type="match status" value="1"/>
</dbReference>
<dbReference type="GO" id="GO:0016787">
    <property type="term" value="F:hydrolase activity"/>
    <property type="evidence" value="ECO:0007669"/>
    <property type="project" value="UniProtKB-KW"/>
</dbReference>
<dbReference type="GO" id="GO:0003724">
    <property type="term" value="F:RNA helicase activity"/>
    <property type="evidence" value="ECO:0007669"/>
    <property type="project" value="UniProtKB-EC"/>
</dbReference>
<dbReference type="EC" id="3.6.4.13" evidence="2"/>
<organism evidence="15 16">
    <name type="scientific">Rickenella mellea</name>
    <dbReference type="NCBI Taxonomy" id="50990"/>
    <lineage>
        <taxon>Eukaryota</taxon>
        <taxon>Fungi</taxon>
        <taxon>Dikarya</taxon>
        <taxon>Basidiomycota</taxon>
        <taxon>Agaricomycotina</taxon>
        <taxon>Agaricomycetes</taxon>
        <taxon>Hymenochaetales</taxon>
        <taxon>Rickenellaceae</taxon>
        <taxon>Rickenella</taxon>
    </lineage>
</organism>
<comment type="catalytic activity">
    <reaction evidence="11">
        <text>ATP + H2O = ADP + phosphate + H(+)</text>
        <dbReference type="Rhea" id="RHEA:13065"/>
        <dbReference type="ChEBI" id="CHEBI:15377"/>
        <dbReference type="ChEBI" id="CHEBI:15378"/>
        <dbReference type="ChEBI" id="CHEBI:30616"/>
        <dbReference type="ChEBI" id="CHEBI:43474"/>
        <dbReference type="ChEBI" id="CHEBI:456216"/>
        <dbReference type="EC" id="3.6.4.13"/>
    </reaction>
</comment>
<feature type="compositionally biased region" description="Low complexity" evidence="12">
    <location>
        <begin position="199"/>
        <end position="214"/>
    </location>
</feature>
<feature type="domain" description="Helicase ATP-binding" evidence="13">
    <location>
        <begin position="632"/>
        <end position="810"/>
    </location>
</feature>
<dbReference type="SUPFAM" id="SSF52540">
    <property type="entry name" value="P-loop containing nucleoside triphosphate hydrolases"/>
    <property type="match status" value="1"/>
</dbReference>
<name>A0A4Y7QL98_9AGAM</name>
<evidence type="ECO:0000256" key="10">
    <source>
        <dbReference type="ARBA" id="ARBA00022946"/>
    </source>
</evidence>
<dbReference type="InterPro" id="IPR011709">
    <property type="entry name" value="DEAD-box_helicase_OB_fold"/>
</dbReference>
<dbReference type="Pfam" id="PF07717">
    <property type="entry name" value="OB_NTP_bind"/>
    <property type="match status" value="1"/>
</dbReference>
<dbReference type="Pfam" id="PF00270">
    <property type="entry name" value="DEAD"/>
    <property type="match status" value="1"/>
</dbReference>
<dbReference type="Gene3D" id="1.20.120.1080">
    <property type="match status" value="1"/>
</dbReference>
<dbReference type="EMBL" id="ML170157">
    <property type="protein sequence ID" value="TDL28393.1"/>
    <property type="molecule type" value="Genomic_DNA"/>
</dbReference>
<dbReference type="SMART" id="SM00487">
    <property type="entry name" value="DEXDc"/>
    <property type="match status" value="1"/>
</dbReference>
<keyword evidence="16" id="KW-1185">Reference proteome</keyword>
<dbReference type="STRING" id="50990.A0A4Y7QL98"/>
<dbReference type="InterPro" id="IPR009060">
    <property type="entry name" value="UBA-like_sf"/>
</dbReference>
<dbReference type="FunFam" id="3.40.50.300:FF:000819">
    <property type="entry name" value="ATP dependent RNA helicase, putative"/>
    <property type="match status" value="1"/>
</dbReference>
<evidence type="ECO:0000313" key="15">
    <source>
        <dbReference type="EMBL" id="TDL28393.1"/>
    </source>
</evidence>
<keyword evidence="8" id="KW-0067">ATP-binding</keyword>
<evidence type="ECO:0000256" key="6">
    <source>
        <dbReference type="ARBA" id="ARBA00022801"/>
    </source>
</evidence>
<dbReference type="CDD" id="cd17917">
    <property type="entry name" value="DEXHc_RHA-like"/>
    <property type="match status" value="1"/>
</dbReference>
<gene>
    <name evidence="15" type="ORF">BD410DRAFT_861697</name>
</gene>
<keyword evidence="6 15" id="KW-0378">Hydrolase</keyword>
<dbReference type="SMART" id="SM00490">
    <property type="entry name" value="HELICc"/>
    <property type="match status" value="1"/>
</dbReference>
<keyword evidence="10" id="KW-0809">Transit peptide</keyword>
<feature type="domain" description="Helicase C-terminal" evidence="14">
    <location>
        <begin position="897"/>
        <end position="1081"/>
    </location>
</feature>
<dbReference type="PANTHER" id="PTHR18934:SF145">
    <property type="entry name" value="ATP-DEPENDENT RNA HELICASE DHX57-RELATED"/>
    <property type="match status" value="1"/>
</dbReference>
<evidence type="ECO:0000259" key="13">
    <source>
        <dbReference type="PROSITE" id="PS51192"/>
    </source>
</evidence>
<dbReference type="GO" id="GO:0005524">
    <property type="term" value="F:ATP binding"/>
    <property type="evidence" value="ECO:0007669"/>
    <property type="project" value="UniProtKB-KW"/>
</dbReference>
<dbReference type="InterPro" id="IPR014001">
    <property type="entry name" value="Helicase_ATP-bd"/>
</dbReference>
<keyword evidence="9" id="KW-0694">RNA-binding</keyword>
<dbReference type="Proteomes" id="UP000294933">
    <property type="component" value="Unassembled WGS sequence"/>
</dbReference>
<dbReference type="CDD" id="cd18791">
    <property type="entry name" value="SF2_C_RHA"/>
    <property type="match status" value="1"/>
</dbReference>
<evidence type="ECO:0000256" key="12">
    <source>
        <dbReference type="SAM" id="MobiDB-lite"/>
    </source>
</evidence>
<dbReference type="SMART" id="SM00847">
    <property type="entry name" value="HA2"/>
    <property type="match status" value="1"/>
</dbReference>
<sequence length="1448" mass="162041">MAKKKKPTLKPVARGYDFATTSVPKKVIPEEEDPLALEDDILETTSSVQNADADGPDGKPDDSENDNDRNMLQSIVEKLQEKTEKEIARTIKTIEYDRRFSKNLARVDIDRAIRDQILDLILGSQHPGDVAQQRPDEAEDKLIARIGITYGVLMRLGFSEERVIDCLNLIPGVDLDEAFDWLYLHCSEYELENDERTLELPLTPRTPRTPESSSMPATPVPSKNLLPIDIRHSSTPVASLSGDAACLNSDQRDSNVQLLGKYSHLKSDSGSETDGSLEDPNLEYVMLKMKISDLIGAGQWRSGTRADELIVGLEARLAEVKKHYFFDEKDAEAEFRLKRREADKSELHAQLRGLAMPPKLPTGLEINDRQLRDDPPQQVGRNTDVFDIDDSPGGLLDILEPMPTSETSAMGTIVNVVDLGSPKLWTGRTPKVVLQEFISKTDRYAAVSYQDISGHSRAKRASVSVRWGSGKNGNWEMLDVACHSITQAEQYAATVALHSLIRPPTLGFASGGASSGTSPTSFRLLPAVFRDVWNDLEARRKDREDQTNRRVWGMLKDIVGKKLANDSKHNAKRAKPTVAPDNLPTFKVFQPRDWTADQLLAAFLARQASPAYQHMLAQRNTLPIAHYRKDIIETLEISQILVLSGETGCGKSTQLPSFILEDQLSRGRPCKILVTEPRRISAISLAQRVSRELGDPPGAVGTLSSLVGYSIRLESHTTRNTRLTFVTNGIALRMLEGGTGQGGQGTAFDEITHIVIDEVHERSIESDFLLIVLKSLLAQRRDLKVVLMSATVDAEKISDFFGGCPTLQVPGRTFPVDVRYLEDAIELTQWSISESSPFARRKNDKFYRNDKHRQEWSEDQTVGGDDDDDVTQTPVKLEQRYSPATLSTVNLLDERLIPYDLIVGLLERVCFSDHSYIHFSAAILVFMPGLGEIRRLNDMLLDHPLFSETAAFRIYPLHSMISNENQSAAFDIPPVDVRKIVIATNIAETGITIPDITCVIDSGKHREMRFDEKRQISRLVETYIARSNAAQRRGRAGRVQPGLCFHLFTKVRHDTQMAEHALPEMMRLSLSDLSLRIKIMKVKLGSSIEDVLSRAMDPPSSINIQRAVSALVEVQALTTNEEITPMGRLLSKLPTDVHLGKFLLIAALFRCLDPALTIAAALNSKSPFVSPFGFEEEADRAKQSFKFDNSDFLTIHNAFASWRRASENPSFLRKFCRQNYLSHQNLQQIEELRQQFLGYLIDSSFITVDHSFVKELSRSRYSKGRTRFVTVPAEYDRNSGENSFLLNAALCAGLYPKLLTIDPQGGQQMRTLSNSQPAAFHPSSVNFGKKSSSFGVNHLCYFTIMQSKRLYAWETGPVDDVAILLLCGDAEFKLNSDSVFIDRKIKYRLEPKTNVAVKHLRSRLALNLALEFKGKALTPAQMEWNDLALKLLGKAKLEERPAQTIVLH</sequence>
<feature type="region of interest" description="Disordered" evidence="12">
    <location>
        <begin position="197"/>
        <end position="225"/>
    </location>
</feature>
<accession>A0A4Y7QL98</accession>
<evidence type="ECO:0000256" key="4">
    <source>
        <dbReference type="ARBA" id="ARBA00022640"/>
    </source>
</evidence>
<evidence type="ECO:0000256" key="11">
    <source>
        <dbReference type="ARBA" id="ARBA00047984"/>
    </source>
</evidence>
<evidence type="ECO:0000256" key="5">
    <source>
        <dbReference type="ARBA" id="ARBA00022741"/>
    </source>
</evidence>
<dbReference type="InterPro" id="IPR027417">
    <property type="entry name" value="P-loop_NTPase"/>
</dbReference>
<evidence type="ECO:0000256" key="2">
    <source>
        <dbReference type="ARBA" id="ARBA00012552"/>
    </source>
</evidence>
<evidence type="ECO:0000256" key="3">
    <source>
        <dbReference type="ARBA" id="ARBA00022528"/>
    </source>
</evidence>